<protein>
    <recommendedName>
        <fullName evidence="5">Sensor domain-containing protein</fullName>
    </recommendedName>
</protein>
<feature type="transmembrane region" description="Helical" evidence="2">
    <location>
        <begin position="132"/>
        <end position="154"/>
    </location>
</feature>
<evidence type="ECO:0000256" key="1">
    <source>
        <dbReference type="SAM" id="MobiDB-lite"/>
    </source>
</evidence>
<dbReference type="OrthoDB" id="2175716at2759"/>
<feature type="region of interest" description="Disordered" evidence="1">
    <location>
        <begin position="1"/>
        <end position="54"/>
    </location>
</feature>
<dbReference type="Proteomes" id="UP000070544">
    <property type="component" value="Unassembled WGS sequence"/>
</dbReference>
<sequence length="333" mass="35514">MSLTEPTPLAFGDIPPQPATTLVFRPPRRTNTEKAALQVQADGPPPPAYSDADGRSVETINDADTANLTGGGTSTANVGPRPPSVAVLQSTPHVPIPIGSDSPHPPHLPPKAEKQKRGIWTIWAAAFDADNWTILAFFLFVDLPWAIFCTTWIFTTAGLAIGFMVLPFLGIPMGIAFAYSWIMLAKADMAMLKHLYPDEESHATHAYPKTPDLTQYQGEFFPVAVLRIFRETFLSADAWKAAVWLSCVKIILSTLSFTLALLSLCLFLPAMVCCLAGPVFAVIRMCGWVEYAGAWAVMGRRGAVVVVVGTGGQVQVLVPGGGPGTGLGIAAAV</sequence>
<organism evidence="3 4">
    <name type="scientific">Gonapodya prolifera (strain JEL478)</name>
    <name type="common">Monoblepharis prolifera</name>
    <dbReference type="NCBI Taxonomy" id="1344416"/>
    <lineage>
        <taxon>Eukaryota</taxon>
        <taxon>Fungi</taxon>
        <taxon>Fungi incertae sedis</taxon>
        <taxon>Chytridiomycota</taxon>
        <taxon>Chytridiomycota incertae sedis</taxon>
        <taxon>Monoblepharidomycetes</taxon>
        <taxon>Monoblepharidales</taxon>
        <taxon>Gonapodyaceae</taxon>
        <taxon>Gonapodya</taxon>
    </lineage>
</organism>
<evidence type="ECO:0008006" key="5">
    <source>
        <dbReference type="Google" id="ProtNLM"/>
    </source>
</evidence>
<feature type="transmembrane region" description="Helical" evidence="2">
    <location>
        <begin position="259"/>
        <end position="283"/>
    </location>
</feature>
<keyword evidence="2" id="KW-0812">Transmembrane</keyword>
<dbReference type="EMBL" id="KQ965830">
    <property type="protein sequence ID" value="KXS10344.1"/>
    <property type="molecule type" value="Genomic_DNA"/>
</dbReference>
<gene>
    <name evidence="3" type="ORF">M427DRAFT_62539</name>
</gene>
<evidence type="ECO:0000256" key="2">
    <source>
        <dbReference type="SAM" id="Phobius"/>
    </source>
</evidence>
<evidence type="ECO:0000313" key="3">
    <source>
        <dbReference type="EMBL" id="KXS10344.1"/>
    </source>
</evidence>
<accession>A0A139A0U5</accession>
<dbReference type="AlphaFoldDB" id="A0A139A0U5"/>
<evidence type="ECO:0000313" key="4">
    <source>
        <dbReference type="Proteomes" id="UP000070544"/>
    </source>
</evidence>
<keyword evidence="2" id="KW-0472">Membrane</keyword>
<keyword evidence="2" id="KW-1133">Transmembrane helix</keyword>
<name>A0A139A0U5_GONPJ</name>
<feature type="transmembrane region" description="Helical" evidence="2">
    <location>
        <begin position="160"/>
        <end position="184"/>
    </location>
</feature>
<proteinExistence type="predicted"/>
<reference evidence="3 4" key="1">
    <citation type="journal article" date="2015" name="Genome Biol. Evol.">
        <title>Phylogenomic analyses indicate that early fungi evolved digesting cell walls of algal ancestors of land plants.</title>
        <authorList>
            <person name="Chang Y."/>
            <person name="Wang S."/>
            <person name="Sekimoto S."/>
            <person name="Aerts A.L."/>
            <person name="Choi C."/>
            <person name="Clum A."/>
            <person name="LaButti K.M."/>
            <person name="Lindquist E.A."/>
            <person name="Yee Ngan C."/>
            <person name="Ohm R.A."/>
            <person name="Salamov A.A."/>
            <person name="Grigoriev I.V."/>
            <person name="Spatafora J.W."/>
            <person name="Berbee M.L."/>
        </authorList>
    </citation>
    <scope>NUCLEOTIDE SEQUENCE [LARGE SCALE GENOMIC DNA]</scope>
    <source>
        <strain evidence="3 4">JEL478</strain>
    </source>
</reference>
<keyword evidence="4" id="KW-1185">Reference proteome</keyword>